<feature type="region of interest" description="Disordered" evidence="1">
    <location>
        <begin position="1097"/>
        <end position="1116"/>
    </location>
</feature>
<proteinExistence type="predicted"/>
<reference evidence="2 3" key="1">
    <citation type="submission" date="2016-11" db="EMBL/GenBank/DDBJ databases">
        <authorList>
            <person name="Jaros S."/>
            <person name="Januszkiewicz K."/>
            <person name="Wedrychowicz H."/>
        </authorList>
    </citation>
    <scope>NUCLEOTIDE SEQUENCE [LARGE SCALE GENOMIC DNA]</scope>
    <source>
        <strain evidence="2 3">DSM 3074</strain>
    </source>
</reference>
<dbReference type="InterPro" id="IPR011050">
    <property type="entry name" value="Pectin_lyase_fold/virulence"/>
</dbReference>
<dbReference type="SMART" id="SM00710">
    <property type="entry name" value="PbH1"/>
    <property type="match status" value="16"/>
</dbReference>
<accession>A0A1M6CSW8</accession>
<organism evidence="2 3">
    <name type="scientific">Anaerovibrio lipolyticus DSM 3074</name>
    <dbReference type="NCBI Taxonomy" id="1120997"/>
    <lineage>
        <taxon>Bacteria</taxon>
        <taxon>Bacillati</taxon>
        <taxon>Bacillota</taxon>
        <taxon>Negativicutes</taxon>
        <taxon>Selenomonadales</taxon>
        <taxon>Selenomonadaceae</taxon>
        <taxon>Anaerovibrio</taxon>
    </lineage>
</organism>
<dbReference type="InterPro" id="IPR006626">
    <property type="entry name" value="PbH1"/>
</dbReference>
<protein>
    <recommendedName>
        <fullName evidence="4">Extended Signal Peptide of Type V secretion system</fullName>
    </recommendedName>
</protein>
<evidence type="ECO:0000256" key="1">
    <source>
        <dbReference type="SAM" id="MobiDB-lite"/>
    </source>
</evidence>
<evidence type="ECO:0000313" key="2">
    <source>
        <dbReference type="EMBL" id="SHI63963.1"/>
    </source>
</evidence>
<dbReference type="EMBL" id="FQYW01000009">
    <property type="protein sequence ID" value="SHI63963.1"/>
    <property type="molecule type" value="Genomic_DNA"/>
</dbReference>
<dbReference type="RefSeq" id="WP_080325675.1">
    <property type="nucleotide sequence ID" value="NZ_FQYW01000009.1"/>
</dbReference>
<evidence type="ECO:0000313" key="3">
    <source>
        <dbReference type="Proteomes" id="UP000191240"/>
    </source>
</evidence>
<dbReference type="OrthoDB" id="1659780at2"/>
<feature type="region of interest" description="Disordered" evidence="1">
    <location>
        <begin position="1166"/>
        <end position="1185"/>
    </location>
</feature>
<dbReference type="SUPFAM" id="SSF51126">
    <property type="entry name" value="Pectin lyase-like"/>
    <property type="match status" value="1"/>
</dbReference>
<sequence length="6966" mass="724737">MSQSGKYRKMIRKHAAEHDQKQDRYAYNILASKIVLGLALGCLSVFPSGIAYADEVPAETEIKTKITAISGQESTIVKEDDLYKIYAQFVSDDGLGVNRFKEFSLGNGDRADMYFNMKDSSNYANTLVNMVNNEVNINGVLNAVKDGKIDGNLYFLSPDGIVVGSQGVINAGSFTGMVVQKDAFKELYNGKDNLNKSGEEFGLDEITALMASDEDSKPATTGNIEVSGHINTHSGIVLGAGVIDINDGAQLKSISNIQFENVVNSEIAQQIPQGLTASQRTDGSGDIVLKAASFKNVDDSELPALKATKVKDKDEYELKNWDKWEEGWLKELFAADNASSVTNKGKITTDGAVKISADANTSYKEGQIFEYLQDQRTKDLVQKKIRESIIKDAALRYGMYLYLKKTSGKDSADLLKPDSSQWTKWIDLFLLGIMEGTGNRSNEASVSLGGTIEAESLDAKASANLTMDVNSSVMARAYTNVTGKNTSEVTVNKGLELKQGEEKIDGVNLAADTNTTILATAKGLNVQRKEGDTTTKLPSVYGAVTIVNSESSANVKVNEEIHTAGEFKATASMQEDMEVTASSAMNEESGVLSAGVAYVNDKTSANVTINKDISASSIDVSANNTVAKDLMTVNNTLGVMSGQIFDGDTQPVELKPLDSSQKSSLNKFFDKLVDYGDELVGKLKKYGDAGATVGIFNQENSSSVEINAALEAINGNDENGDNKGNININAETMIGGTDDDGNQIGGFHMNVVNSMTHAKSSDGSAATTGALINAAVLVDNVKNNATVKIANAKESNENDDDANDEIDEIGENPVASLYASGSININAQAHMDYNPAAEGLYNVKEAWKQVKESYEAITNLPQDIKDAYKAALENWDENVKAIDWSDPTKIPSTLSNWEKLKEAIDKVKEDGELGLDIKARLISTAENALNLTHPSTYTHYHVRTESKNQSEDGSGNFTATGSVQVNELQNNAAVLIGEETTIKADGNTGIKAESGTYTVTLTGKGGEYGTLDQSGKVGMGASVAHQEINGTGLVMVGKNTIIEGNAIDINGVNNMKQVDIVYSSGKADTLNIGGMVNIVKGTGNSIVSIDDEATLTATGKPDGSDEGSNNGTINLHTENNTTINAITGGLTLGGQDAVGAVGIGVNYVDYNTNNIVQVADNGEGIKKASDKADDTEENKAENRTTNRSVLARELAEKLGSVDDDFFGAATDFEAPIDAEDEILWQANKLDVTATTTGTINSIGAEIAGTAGSDRTLFDKGSDLIQKLANKRDKFDNWLKGSKLTDTVNGSNESNKEADDKNLGGKGGFRLSAAGSAAINKGINDTAATVDGIIIEKNEAANSSLTEVAVSATDNTFLGSFAGGAAYNALKKNESPSVAVGGAVGYVNAARTVDSLIMNTQIEGADSVSNTAEKSGTEVASGLALGVNSSSGSNLTASGSVSYNNVNNNVRAMMLGTDVNKNFEGTTKTNITNTATASNWQLAGGLAANWTGSDGTSVNLGGSVSISDLSNNLVSMISGGEYKKIDAFYVEAAKSINHLNVAVAGSKGGGKSAIGLDGAVAYNEINNNVQAAVRNGTQIDASGDVSLIAHDKEIEKPKTDAKKEELKANGIDVNNITDKYVATAAKKTINNEAVVDENNNKEIKENTDNNANTTIPGSSLVLNVAAGINLSGNGAGVGVGIDDIKNNLSVDITGATLKGASIYTTTTNQTKIVGTAAGASIGSNYFGGAGGISWHNVTNNNKVNITDSSLSANAVSALADNKSSIVSVAGQFNASTNVGVGMTFANNDMNNTTGVYVKGGEIKFGANESDGTLDLNAKNNTYVLAIGAGVGASKFNLNGAVAVNEGSNSSEAIISKGQKGTEIVNVKGLKVNAENTTSKTTIAGGLNISVGGVAGIGGGVAYANIGKKNQRETTQALIKDAVINAPKDDTAQMDVLANDKSRATTVGVGVGIEGSVNLQGGVARTNVYKDVNAGMENTSVNEKKAANQEVNSSAILNIKATSDINNKTAGAALATAFSGVLAGGVGLSFNDVDQNTKAFYNYLNTPAAQASNLYNLDINSTSNTKLLGIGIGLAGANTFAIGGSYSYNNIRGNTTAEMNKTNIISSNNIGVVAQSDDAISSIAGVIAGGAGGGFGVSVANNQITGDTLAAVKDSKLVTWTSDSENAAEFEKYKISVNNGMKSADKNKSDGIISGSVSRATFDPSLLKSARTNSKLSGLVVDSSSTHAIAADVLTGAGGAIAGVAGTFNENYISGDTKTSLNDTSVNEGADIDQYKNVSVKASDYNNIGSFEMGAAGGGNIGFGANQNSNILGRVVLAESDSKKTTNVKAYNFDLQAISKQGISNLAVAGGLAVEGAALNANLIHDDLYMNVSAKVNNLNLSYENKANVWAENESRIYMDTYGVSLSGVGVSAGFGLNLLEQKTVVAASVSNSTLSDTDGSQKDDAAAEVKARNNTIQSAALLSGGVAGLGGSLNGTVNYNKHTADVSVSINKSKIESGAISVSSHDTIKADYSNDAAQVGLLGGAGVNSAITTIADKSNINISNKSELSARKGVSVDVGIDRDIDTSMLNLSLGGVAAGVNHINTSINTSITADKELQDKISTANAQDKNNTGSFVGMSASERQKSRERTAFKIDTNLKGTASGANLSVTGSSINAAGGMLHIDATEKNRLNLNAKGASVGLGAFVVTHATANVKNTANVNFDSATLYGQNVEILANTVDKQRDNNDKKPGIYTQGAVGTLGTKIAANAINSTVETSGTTGINVKNTHITTESDMKINANNAITANTNVYGVAAGTASVNAINTGITNTSAVAVNIENTDASKTYSINTTKSDGKININAIKTGNFTANSTGIAAGLASAGWNSTYVKDSSTSQINIKGKNYLFEADALSFQTANAPKLKTDIDNHAAAVVTGMASKATVEANSSALINVADDNFFSAGSVFFGAQVGKKDEITATSKLRSVAVAGMAVPGYSGDESNITTKTNAAINIGKEDYSYTINNNANNNNENNSENEDNTRYATLTIDATNMTSRQNDISNVTVSGLKFAAGGIKGTTRAEDLVSTTAGGGDVNKLVMGATGNSYTDSYVRGSGGGLMDYGTNAKAITYFDNSATANIYGKWFAQDNVYVNAKQFDSMDTQTFSASGGVLQGSGVYTSLNIGDKGRITSANIANGADITANKVYVGAENNINTNKNNKYSSRLDITAGNALGMSVLESKDVIKKGTQVNIGNNVKVTTVGTQEYEALNKDALKNYATGLNAGIAESIVVQSRTDYTSANKVTLGTGATLTSNGSYDVAGVTLAASDDINSTVHAEGKVAGGAGAGPTAITEHKINRSNAVEVKGTIKSNKDINLYAGADNNGSKSNVKQLTIADAHNDTAVPLGWRRDLIVENRRNNSVQVESGAIGEALRNINIKAANGTENILKQASYHTIYGGEGGDGKAIPVVKTASDGNVNVDRFVNESTNYAKVDGSLLAGFQDKINVTITGQVVPKDLLGHNDIADVNDATKIVETHDVTAKGNNPSYTISIVDDEGRHYTELEKAAKQYTGSYANVLAERWNELNKLISAYNGKDGKGGDDKTAIAYAGYLAEMQLLEAKLNSLGLMEEKVVDGKTIKVPVTEGYDIPIVALPGLMEASGGTINVDANNFYGKGSVVAKTNPEVKVENKSNAYLVVNDITIKDKGQGVIYRDNIIKSDANGKNQIKQLNSDKKYDVSYSKLKSGTDGNTGVNILSENPSLSGITLTDKVTKDGKITYVNSVFNGMGAIEIAGHVNAGTTDVTITNKNKTGGDIIINGSGTKATGIDGHSIRLTAQYGSVNQSYTKGVVNVGSTPQEVYKSANDAAINNIKNDWGNDYATKKHKEVTVDSPAAQTDSEKAAAKSGRIAGSSIFIAADAINVNGILQSGYGQYKAVITEEQLNAAKTAAKNQDFSKSKLFEGRRIYMVNEGGTDWEAERATDGSLVYNVQIFYDPDNDTLLAEDIDAQGGKVYLAGRIISTTGGKIFAVDGGADISIDNQTNASMQLGKVLNNNINGEVTLTTVSLDNNGKEVVTTKKYTTEGVTTSTGFNPGVLNTDVHGRNYTFKPEANSRYNWTVGSESTTNTHYYYRDTSILHLDFATFESETGKAKKTVTVNDAKPLPNGIFVSTGTGPDYKIVADNVVLKNQRLNYNVTSKNKVLWKNYYYNWDVKTGSSQTYVSSIKADKDIEIKFIGQDKGTINLKSGGDITLNGNIRNNNVEGTIDITSNKGALKANNGVSILGNKISLNTQKDIANINIETLDKETAVQLGAITRDGNIGINVTGNTEISTIEAKGTGDPMAGNNNVKLEVSGNIEQIAGEGIIGQRIDITSQSGGIGNLDQALKVHAGQQALNNDPLSASVNATAQKDIFLAQNTTGNDKDNDMRIGVIRSLAGDVTLKNEGGSFEDALPYTGEEASDETTARIQRWIDSGLIAGPDRNNAYIRKLEKNVSDYEHDVKESFADYEQMKALHDDLVAKYPDNYNEKWVENYSEEYRLAYESLRSEYEHYTDSDDYLDHLAADTNSDYAKLKAAAENPTYKWTQDELLYALRSEMINKEVGSTDSRDKIANISGKNVTLSGKNIGSNETPQSITFDQLKNGYSADGKTNVDYLKILANSDASDVIRLKDENGKDYFRVTGTAPVGINATGTVTATATAEDISMSGRKATDDGAASVLKLGEVQADKGFVRILGKEGIENALTDQAYTNVIAGKDILLEGGEGAIGSENKPITVQAIGETTGDLSARSNKNLYIKNNGLNPLSVGSIYTPDSVTLYAGNGLVGSKTSIDGVVPYINAQNLYLNGINGDSRSDLGTAERPLYVLGNSVNIQATGNSAHLKGVKYDPDNIVLGAIDMKEDFVLNTAGTITVSNKAAAKKITLSGDKGIVMSEAEKEDTAESYINGAEEVNLKASEGDIGSKDNALRLLNNGGKISVAGANGYLIGLERSNLNTVDNMTLGAVGTENSAGITGDLWVKSQGNLTTNEVINVGGALTLLANKNIDTKGILTSGGDVKVKASDIKLEKNVDTSGNINVDGKNITTEGTLTSNEAVNLTATENVQANGLTAVTDVAINAIAVTLSGEVEATKNISITATGDITTTKAITAGNNITATGNKITSSTWTATNGNITEDAVNITANGKLEAGKAVTLTANEAVTTNETLEAGTDVAITATGDIDTAKAITAGNNITLTGKDINSSGNWTANNGNITVEGKNIANNDGLLSATKAVNLTATENVEVKDVSAGADVAVKATTITLTGDVGASNNIGITATGDVNTKAITAGNNLIVKGADINASGNWTATKGNITAEGKNITTNGQLSADKAVTLTGTEKVNTKESLTSGADVTVKAVTIELEKAVDAGGNIKATGKDITTSDKLSANNAVTLDATGAVAAKGLSAGTDVVVNGATVNLEDTVNATNNNVNITAIGDITSTAVITAGNNLTVKGADINASGNWTATNGNITAEGKNITTNGQLSADKAVTLTGTEKVNTKESLTSGADVTVKAVTIELEKAVDAGGNIKATGKDITTSGQLSADKAITLDATGTVTTNKTVLAGTDVAITATGDITAAEAITAGNNITLTGTEINASGNWTASDGNITAKGKNISNNDGLLSATKAVNLTATENVEVKDLTAGTDAAINGAAVKLSGEVGANNNVDISATGDITAKNITAGNDLTVKGADITTSGDWKTNSGNIKAEGTNIKNEAGQLIASKAVTLTATEAVNTKGSVAAGTDVTIKATTIELENTVDAGGNINANGKNITTEGQLTAHKAVTLTATEAVDAQGGAVAGTDIAIKATNINLTGEVEADNNVDITATEAITSTKAITAGNDITMTGVNIDASGNWLATNGNIIAKGTDVTTGGQLAAGKSVTLTATNNVDAQGGAVAGTDVAIKATNINLTGEVSANNNVGITATEAITSTKAITAGNDITMTGVSIDASDNWFATNGNIIAEGTDVTTGGQLAAGKSVTLTATNNVDAQGGAVAGTDVAIKATNINLTGEVSANNNVGITATEAITSTKAITAGNDITMTGVSIDASGNWIATNGNITADADNITANGKLEAGKAITLTADEAAAANGGMKAGTNAIVTADTINLNGAVEATDNIELEATRTITSTGNWTTTNGNITADGTQITAQGNISSGKDLKLNTSGGDITITGNIGAKENVKASTENGALTVDGTIRAENGSVNLLTGFDEYNNTNSSIVVTGSILAGKDVYAYSKNADIIVSDLGSNVNAIEAGRDISVKTSGAGNIALLGSLNAINNIEAELINHNGDITVGNIEDSDLESMTAGNNINLSTNVGTIYIYGHTQAINGNVAMKAANETYDPNAGENNFVIKDHGSVEAGKNISLEGRNGDISIENYLNAKGGLQAKIEGQGNLSFGTDIEVTNDIELSTEKGNVEVGKKVKSTDGNISITTGQGAIHVGSQGATEDAIAAKGNINLETKAGTVTVQGHTRSTNGDVTVSAYASEYQTGESSVIIEQNGKVISDGGGVTINSGNGDFHITDTVNANTTLTVNTVNKGSMYFDKDIEVTGDINAKVDEGDVYIGNSVTSTGGSINVSVIKGNIDVGDNDADVETITANQNVNIETGTGKITVYGKTSTQEGDISLSAGSEAYIPGEDGLNIIIDHNGLVDSARDVKLTTRNGDLHITENIISKRNTDANVPSKGSIYFDKDMVSEGDLVTQIDEGSIYTRDMKAKGDVIVSIKKGDLVLNSAEGNHVEILLGDNTDASRINTIRAKANGDGNTDVVLSGKYVQIGTVENTGGSGSPLTMTVQTPVGQNLVETFTIDKLSSNTGTKVSKLWTNNGYVNVDKGAVDISDALVGNKFTVNNSATNMAIYGRTPTHDGEQLVYWNDASKLYPMGRRYQLFEDGGIITDNAHLVEAHDWRLLRSNKYTETYSVVDMMRNNLMRKEHYYKEVPLSMFIPKAPRQWVEVSGEIVNSIITKNASKQEITIE</sequence>
<evidence type="ECO:0008006" key="4">
    <source>
        <dbReference type="Google" id="ProtNLM"/>
    </source>
</evidence>
<feature type="compositionally biased region" description="Polar residues" evidence="1">
    <location>
        <begin position="2602"/>
        <end position="2613"/>
    </location>
</feature>
<dbReference type="Proteomes" id="UP000191240">
    <property type="component" value="Unassembled WGS sequence"/>
</dbReference>
<gene>
    <name evidence="2" type="ORF">SAMN02745671_01196</name>
</gene>
<feature type="compositionally biased region" description="Basic and acidic residues" evidence="1">
    <location>
        <begin position="1166"/>
        <end position="1184"/>
    </location>
</feature>
<name>A0A1M6CSW8_9FIRM</name>
<feature type="region of interest" description="Disordered" evidence="1">
    <location>
        <begin position="2602"/>
        <end position="2625"/>
    </location>
</feature>
<feature type="compositionally biased region" description="Polar residues" evidence="1">
    <location>
        <begin position="1106"/>
        <end position="1116"/>
    </location>
</feature>